<evidence type="ECO:0000313" key="11">
    <source>
        <dbReference type="EMBL" id="KAK1284781.1"/>
    </source>
</evidence>
<keyword evidence="3" id="KW-0346">Stress response</keyword>
<dbReference type="CDD" id="cd00018">
    <property type="entry name" value="AP2"/>
    <property type="match status" value="1"/>
</dbReference>
<dbReference type="PANTHER" id="PTHR31241:SF62">
    <property type="entry name" value="DEHYDRATION-RESPONSIVE ELEMENT-BINDING PROTEIN 2D"/>
    <property type="match status" value="1"/>
</dbReference>
<dbReference type="Gene3D" id="3.30.730.10">
    <property type="entry name" value="AP2/ERF domain"/>
    <property type="match status" value="1"/>
</dbReference>
<dbReference type="PRINTS" id="PR00367">
    <property type="entry name" value="ETHRSPELEMNT"/>
</dbReference>
<keyword evidence="2" id="KW-0805">Transcription regulation</keyword>
<evidence type="ECO:0000256" key="3">
    <source>
        <dbReference type="ARBA" id="ARBA00023016"/>
    </source>
</evidence>
<dbReference type="FunFam" id="3.30.730.10:FF:000001">
    <property type="entry name" value="Ethylene-responsive transcription factor 2"/>
    <property type="match status" value="1"/>
</dbReference>
<feature type="region of interest" description="Disordered" evidence="9">
    <location>
        <begin position="28"/>
        <end position="65"/>
    </location>
</feature>
<feature type="compositionally biased region" description="Polar residues" evidence="9">
    <location>
        <begin position="28"/>
        <end position="37"/>
    </location>
</feature>
<evidence type="ECO:0000256" key="4">
    <source>
        <dbReference type="ARBA" id="ARBA00023125"/>
    </source>
</evidence>
<dbReference type="SUPFAM" id="SSF54171">
    <property type="entry name" value="DNA-binding domain"/>
    <property type="match status" value="1"/>
</dbReference>
<keyword evidence="4" id="KW-0238">DNA-binding</keyword>
<dbReference type="InterPro" id="IPR016177">
    <property type="entry name" value="DNA-bd_dom_sf"/>
</dbReference>
<evidence type="ECO:0000259" key="10">
    <source>
        <dbReference type="PROSITE" id="PS51032"/>
    </source>
</evidence>
<dbReference type="GO" id="GO:0003700">
    <property type="term" value="F:DNA-binding transcription factor activity"/>
    <property type="evidence" value="ECO:0007669"/>
    <property type="project" value="InterPro"/>
</dbReference>
<feature type="compositionally biased region" description="Basic residues" evidence="9">
    <location>
        <begin position="42"/>
        <end position="52"/>
    </location>
</feature>
<evidence type="ECO:0000256" key="8">
    <source>
        <dbReference type="ARBA" id="ARBA00024343"/>
    </source>
</evidence>
<feature type="region of interest" description="Disordered" evidence="9">
    <location>
        <begin position="131"/>
        <end position="150"/>
    </location>
</feature>
<dbReference type="SMART" id="SM00380">
    <property type="entry name" value="AP2"/>
    <property type="match status" value="1"/>
</dbReference>
<comment type="similarity">
    <text evidence="8">Belongs to the AP2/ERF transcription factor family. ERF subfamily.</text>
</comment>
<sequence>MEDEEAKQRNNSLEDVLAEWAQQHHNYLHISNNNGGNPIQKKQAKGSKRGCMKGKGGPENSSCTYRGVRQRASGKWVVEIREPNGGKRRWLGTYDTSLEAAQAYDKAAKEMYGARARLNIPLDSTSSVSETTTSAFHRSDGSIGSDNVDDGLFDEEIERALLMEIGDDDTGCGEEERACLNLPLDLASVSETSTSASHHSDGSTGSDDVDDGLFDEALERAHDDAGCDGSAGSSVSEQTMQMYEALDDDRFMEELEHLFMEECGKQELRTEEVTVPLEDFSFLDITIDPNELAALLDG</sequence>
<proteinExistence type="inferred from homology"/>
<keyword evidence="5" id="KW-0010">Activator</keyword>
<organism evidence="11 12">
    <name type="scientific">Acorus calamus</name>
    <name type="common">Sweet flag</name>
    <dbReference type="NCBI Taxonomy" id="4465"/>
    <lineage>
        <taxon>Eukaryota</taxon>
        <taxon>Viridiplantae</taxon>
        <taxon>Streptophyta</taxon>
        <taxon>Embryophyta</taxon>
        <taxon>Tracheophyta</taxon>
        <taxon>Spermatophyta</taxon>
        <taxon>Magnoliopsida</taxon>
        <taxon>Liliopsida</taxon>
        <taxon>Acoraceae</taxon>
        <taxon>Acorus</taxon>
    </lineage>
</organism>
<evidence type="ECO:0000313" key="12">
    <source>
        <dbReference type="Proteomes" id="UP001180020"/>
    </source>
</evidence>
<evidence type="ECO:0000256" key="2">
    <source>
        <dbReference type="ARBA" id="ARBA00023015"/>
    </source>
</evidence>
<dbReference type="Pfam" id="PF00847">
    <property type="entry name" value="AP2"/>
    <property type="match status" value="1"/>
</dbReference>
<evidence type="ECO:0000256" key="7">
    <source>
        <dbReference type="ARBA" id="ARBA00023242"/>
    </source>
</evidence>
<dbReference type="Proteomes" id="UP001180020">
    <property type="component" value="Unassembled WGS sequence"/>
</dbReference>
<evidence type="ECO:0000256" key="6">
    <source>
        <dbReference type="ARBA" id="ARBA00023163"/>
    </source>
</evidence>
<dbReference type="PROSITE" id="PS51032">
    <property type="entry name" value="AP2_ERF"/>
    <property type="match status" value="1"/>
</dbReference>
<evidence type="ECO:0000256" key="1">
    <source>
        <dbReference type="ARBA" id="ARBA00004123"/>
    </source>
</evidence>
<dbReference type="InterPro" id="IPR036955">
    <property type="entry name" value="AP2/ERF_dom_sf"/>
</dbReference>
<feature type="domain" description="AP2/ERF" evidence="10">
    <location>
        <begin position="64"/>
        <end position="121"/>
    </location>
</feature>
<dbReference type="PANTHER" id="PTHR31241">
    <property type="entry name" value="DEHYDRATION-RESPONSIVE ELEMENT-BINDING PROTEIN 2C"/>
    <property type="match status" value="1"/>
</dbReference>
<dbReference type="InterPro" id="IPR001471">
    <property type="entry name" value="AP2/ERF_dom"/>
</dbReference>
<feature type="compositionally biased region" description="Low complexity" evidence="9">
    <location>
        <begin position="192"/>
        <end position="206"/>
    </location>
</feature>
<name>A0AAV9C7J5_ACOCL</name>
<feature type="region of interest" description="Disordered" evidence="9">
    <location>
        <begin position="191"/>
        <end position="211"/>
    </location>
</feature>
<keyword evidence="12" id="KW-1185">Reference proteome</keyword>
<dbReference type="GO" id="GO:0006950">
    <property type="term" value="P:response to stress"/>
    <property type="evidence" value="ECO:0007669"/>
    <property type="project" value="TreeGrafter"/>
</dbReference>
<evidence type="ECO:0000256" key="5">
    <source>
        <dbReference type="ARBA" id="ARBA00023159"/>
    </source>
</evidence>
<dbReference type="GO" id="GO:0000976">
    <property type="term" value="F:transcription cis-regulatory region binding"/>
    <property type="evidence" value="ECO:0007669"/>
    <property type="project" value="TreeGrafter"/>
</dbReference>
<dbReference type="GO" id="GO:0045893">
    <property type="term" value="P:positive regulation of DNA-templated transcription"/>
    <property type="evidence" value="ECO:0007669"/>
    <property type="project" value="TreeGrafter"/>
</dbReference>
<comment type="subcellular location">
    <subcellularLocation>
        <location evidence="1">Nucleus</location>
    </subcellularLocation>
</comment>
<keyword evidence="7" id="KW-0539">Nucleus</keyword>
<comment type="caution">
    <text evidence="11">The sequence shown here is derived from an EMBL/GenBank/DDBJ whole genome shotgun (WGS) entry which is preliminary data.</text>
</comment>
<gene>
    <name evidence="11" type="primary">DREB2A</name>
    <name evidence="11" type="ORF">QJS10_CPB21g01437</name>
</gene>
<reference evidence="11" key="2">
    <citation type="submission" date="2023-06" db="EMBL/GenBank/DDBJ databases">
        <authorList>
            <person name="Ma L."/>
            <person name="Liu K.-W."/>
            <person name="Li Z."/>
            <person name="Hsiao Y.-Y."/>
            <person name="Qi Y."/>
            <person name="Fu T."/>
            <person name="Tang G."/>
            <person name="Zhang D."/>
            <person name="Sun W.-H."/>
            <person name="Liu D.-K."/>
            <person name="Li Y."/>
            <person name="Chen G.-Z."/>
            <person name="Liu X.-D."/>
            <person name="Liao X.-Y."/>
            <person name="Jiang Y.-T."/>
            <person name="Yu X."/>
            <person name="Hao Y."/>
            <person name="Huang J."/>
            <person name="Zhao X.-W."/>
            <person name="Ke S."/>
            <person name="Chen Y.-Y."/>
            <person name="Wu W.-L."/>
            <person name="Hsu J.-L."/>
            <person name="Lin Y.-F."/>
            <person name="Huang M.-D."/>
            <person name="Li C.-Y."/>
            <person name="Huang L."/>
            <person name="Wang Z.-W."/>
            <person name="Zhao X."/>
            <person name="Zhong W.-Y."/>
            <person name="Peng D.-H."/>
            <person name="Ahmad S."/>
            <person name="Lan S."/>
            <person name="Zhang J.-S."/>
            <person name="Tsai W.-C."/>
            <person name="Van De Peer Y."/>
            <person name="Liu Z.-J."/>
        </authorList>
    </citation>
    <scope>NUCLEOTIDE SEQUENCE</scope>
    <source>
        <strain evidence="11">CP</strain>
        <tissue evidence="11">Leaves</tissue>
    </source>
</reference>
<dbReference type="GO" id="GO:0005634">
    <property type="term" value="C:nucleus"/>
    <property type="evidence" value="ECO:0007669"/>
    <property type="project" value="UniProtKB-SubCell"/>
</dbReference>
<accession>A0AAV9C7J5</accession>
<reference evidence="11" key="1">
    <citation type="journal article" date="2023" name="Nat. Commun.">
        <title>Diploid and tetraploid genomes of Acorus and the evolution of monocots.</title>
        <authorList>
            <person name="Ma L."/>
            <person name="Liu K.W."/>
            <person name="Li Z."/>
            <person name="Hsiao Y.Y."/>
            <person name="Qi Y."/>
            <person name="Fu T."/>
            <person name="Tang G.D."/>
            <person name="Zhang D."/>
            <person name="Sun W.H."/>
            <person name="Liu D.K."/>
            <person name="Li Y."/>
            <person name="Chen G.Z."/>
            <person name="Liu X.D."/>
            <person name="Liao X.Y."/>
            <person name="Jiang Y.T."/>
            <person name="Yu X."/>
            <person name="Hao Y."/>
            <person name="Huang J."/>
            <person name="Zhao X.W."/>
            <person name="Ke S."/>
            <person name="Chen Y.Y."/>
            <person name="Wu W.L."/>
            <person name="Hsu J.L."/>
            <person name="Lin Y.F."/>
            <person name="Huang M.D."/>
            <person name="Li C.Y."/>
            <person name="Huang L."/>
            <person name="Wang Z.W."/>
            <person name="Zhao X."/>
            <person name="Zhong W.Y."/>
            <person name="Peng D.H."/>
            <person name="Ahmad S."/>
            <person name="Lan S."/>
            <person name="Zhang J.S."/>
            <person name="Tsai W.C."/>
            <person name="Van de Peer Y."/>
            <person name="Liu Z.J."/>
        </authorList>
    </citation>
    <scope>NUCLEOTIDE SEQUENCE</scope>
    <source>
        <strain evidence="11">CP</strain>
    </source>
</reference>
<dbReference type="EMBL" id="JAUJYO010000021">
    <property type="protein sequence ID" value="KAK1284781.1"/>
    <property type="molecule type" value="Genomic_DNA"/>
</dbReference>
<evidence type="ECO:0000256" key="9">
    <source>
        <dbReference type="SAM" id="MobiDB-lite"/>
    </source>
</evidence>
<protein>
    <submittedName>
        <fullName evidence="11">Dehydration-responsive element-binding protein 2A</fullName>
    </submittedName>
</protein>
<dbReference type="AlphaFoldDB" id="A0AAV9C7J5"/>
<keyword evidence="6" id="KW-0804">Transcription</keyword>